<dbReference type="CDD" id="cd06453">
    <property type="entry name" value="SufS_like"/>
    <property type="match status" value="1"/>
</dbReference>
<dbReference type="InterPro" id="IPR000192">
    <property type="entry name" value="Aminotrans_V_dom"/>
</dbReference>
<proteinExistence type="inferred from homology"/>
<dbReference type="InterPro" id="IPR010970">
    <property type="entry name" value="Cys_dSase_SufS"/>
</dbReference>
<dbReference type="Proteomes" id="UP000191554">
    <property type="component" value="Unassembled WGS sequence"/>
</dbReference>
<dbReference type="EC" id="2.8.1.7" evidence="3"/>
<evidence type="ECO:0000256" key="1">
    <source>
        <dbReference type="ARBA" id="ARBA00001933"/>
    </source>
</evidence>
<dbReference type="InterPro" id="IPR015422">
    <property type="entry name" value="PyrdxlP-dep_Trfase_small"/>
</dbReference>
<organism evidence="8 9">
    <name type="scientific">Ruminiclostridium hungatei</name>
    <name type="common">Clostridium hungatei</name>
    <dbReference type="NCBI Taxonomy" id="48256"/>
    <lineage>
        <taxon>Bacteria</taxon>
        <taxon>Bacillati</taxon>
        <taxon>Bacillota</taxon>
        <taxon>Clostridia</taxon>
        <taxon>Eubacteriales</taxon>
        <taxon>Oscillospiraceae</taxon>
        <taxon>Ruminiclostridium</taxon>
    </lineage>
</organism>
<protein>
    <recommendedName>
        <fullName evidence="3">cysteine desulfurase</fullName>
        <ecNumber evidence="3">2.8.1.7</ecNumber>
    </recommendedName>
</protein>
<evidence type="ECO:0000256" key="4">
    <source>
        <dbReference type="ARBA" id="ARBA00022679"/>
    </source>
</evidence>
<comment type="caution">
    <text evidence="8">The sequence shown here is derived from an EMBL/GenBank/DDBJ whole genome shotgun (WGS) entry which is preliminary data.</text>
</comment>
<gene>
    <name evidence="8" type="primary">sufS</name>
    <name evidence="8" type="ORF">CLHUN_03510</name>
</gene>
<comment type="cofactor">
    <cofactor evidence="1">
        <name>pyridoxal 5'-phosphate</name>
        <dbReference type="ChEBI" id="CHEBI:597326"/>
    </cofactor>
</comment>
<dbReference type="PIRSF" id="PIRSF005572">
    <property type="entry name" value="NifS"/>
    <property type="match status" value="1"/>
</dbReference>
<dbReference type="Gene3D" id="3.40.640.10">
    <property type="entry name" value="Type I PLP-dependent aspartate aminotransferase-like (Major domain)"/>
    <property type="match status" value="1"/>
</dbReference>
<reference evidence="8 9" key="1">
    <citation type="submission" date="2017-03" db="EMBL/GenBank/DDBJ databases">
        <title>Genome sequence of Clostridium hungatei DSM 14427.</title>
        <authorList>
            <person name="Poehlein A."/>
            <person name="Daniel R."/>
        </authorList>
    </citation>
    <scope>NUCLEOTIDE SEQUENCE [LARGE SCALE GENOMIC DNA]</scope>
    <source>
        <strain evidence="8 9">DSM 14427</strain>
    </source>
</reference>
<sequence length="384" mass="41594">MIYLDNAATTYPKPEKVYKEMDRCMREYCANPGRGGHSMSIQSGQAVMEARDKVSRFFNISNPMQLCFTKNATEALNIAIKGSLKAGDHVITTSLEHNSVMRPLKLLERDLGVEVTVVRGDVFGEIDPDDIQKSIKKNTKLIVATLSSNVNGILLPAKDIGKIAGENEIMYLLDGSQGAGTINIDVEDMNISMLAFPGHKSLMGPVGTGGLYIREGLKVNSILQGGTGSNSENFTQPEFMPDLMESGTVNTQGIVGLGYGIDFINSQGIENIRAHKYRLVKVLFEGVRELKNVKLYSKNHIEKNSGIVALNFKGVPSSEISYVLDKVYNIGTRAGMHCAPVAHDTLGTSITGAVRFSVGVFNTASEIEATINALKEISSNVGNI</sequence>
<dbReference type="InterPro" id="IPR015421">
    <property type="entry name" value="PyrdxlP-dep_Trfase_major"/>
</dbReference>
<dbReference type="Gene3D" id="3.90.1150.10">
    <property type="entry name" value="Aspartate Aminotransferase, domain 1"/>
    <property type="match status" value="1"/>
</dbReference>
<dbReference type="AlphaFoldDB" id="A0A1V4SPP7"/>
<comment type="similarity">
    <text evidence="2">Belongs to the class-V pyridoxal-phosphate-dependent aminotransferase family. Csd subfamily.</text>
</comment>
<feature type="domain" description="Aminotransferase class V" evidence="7">
    <location>
        <begin position="2"/>
        <end position="369"/>
    </location>
</feature>
<dbReference type="InterPro" id="IPR010969">
    <property type="entry name" value="Cys_dSase-rel_unknwn_funct"/>
</dbReference>
<evidence type="ECO:0000256" key="6">
    <source>
        <dbReference type="ARBA" id="ARBA00050776"/>
    </source>
</evidence>
<dbReference type="PANTHER" id="PTHR43586">
    <property type="entry name" value="CYSTEINE DESULFURASE"/>
    <property type="match status" value="1"/>
</dbReference>
<dbReference type="Pfam" id="PF00266">
    <property type="entry name" value="Aminotran_5"/>
    <property type="match status" value="1"/>
</dbReference>
<dbReference type="InterPro" id="IPR016454">
    <property type="entry name" value="Cysteine_dSase"/>
</dbReference>
<keyword evidence="9" id="KW-1185">Reference proteome</keyword>
<comment type="catalytic activity">
    <reaction evidence="6">
        <text>(sulfur carrier)-H + L-cysteine = (sulfur carrier)-SH + L-alanine</text>
        <dbReference type="Rhea" id="RHEA:43892"/>
        <dbReference type="Rhea" id="RHEA-COMP:14737"/>
        <dbReference type="Rhea" id="RHEA-COMP:14739"/>
        <dbReference type="ChEBI" id="CHEBI:29917"/>
        <dbReference type="ChEBI" id="CHEBI:35235"/>
        <dbReference type="ChEBI" id="CHEBI:57972"/>
        <dbReference type="ChEBI" id="CHEBI:64428"/>
        <dbReference type="EC" id="2.8.1.7"/>
    </reaction>
</comment>
<dbReference type="GO" id="GO:0031071">
    <property type="term" value="F:cysteine desulfurase activity"/>
    <property type="evidence" value="ECO:0007669"/>
    <property type="project" value="UniProtKB-EC"/>
</dbReference>
<evidence type="ECO:0000313" key="9">
    <source>
        <dbReference type="Proteomes" id="UP000191554"/>
    </source>
</evidence>
<keyword evidence="5" id="KW-0663">Pyridoxal phosphate</keyword>
<evidence type="ECO:0000256" key="2">
    <source>
        <dbReference type="ARBA" id="ARBA00010447"/>
    </source>
</evidence>
<dbReference type="GO" id="GO:0030170">
    <property type="term" value="F:pyridoxal phosphate binding"/>
    <property type="evidence" value="ECO:0007669"/>
    <property type="project" value="InterPro"/>
</dbReference>
<evidence type="ECO:0000259" key="7">
    <source>
        <dbReference type="Pfam" id="PF00266"/>
    </source>
</evidence>
<evidence type="ECO:0000256" key="5">
    <source>
        <dbReference type="ARBA" id="ARBA00022898"/>
    </source>
</evidence>
<dbReference type="STRING" id="48256.CLHUN_03510"/>
<dbReference type="SUPFAM" id="SSF53383">
    <property type="entry name" value="PLP-dependent transferases"/>
    <property type="match status" value="1"/>
</dbReference>
<accession>A0A1V4SPP7</accession>
<dbReference type="RefSeq" id="WP_080062842.1">
    <property type="nucleotide sequence ID" value="NZ_MZGX01000002.1"/>
</dbReference>
<dbReference type="PANTHER" id="PTHR43586:SF4">
    <property type="entry name" value="ISOPENICILLIN N EPIMERASE"/>
    <property type="match status" value="1"/>
</dbReference>
<dbReference type="InterPro" id="IPR015424">
    <property type="entry name" value="PyrdxlP-dep_Trfase"/>
</dbReference>
<dbReference type="EMBL" id="MZGX01000002">
    <property type="protein sequence ID" value="OPX45878.1"/>
    <property type="molecule type" value="Genomic_DNA"/>
</dbReference>
<dbReference type="OrthoDB" id="9804366at2"/>
<evidence type="ECO:0000256" key="3">
    <source>
        <dbReference type="ARBA" id="ARBA00012239"/>
    </source>
</evidence>
<dbReference type="NCBIfam" id="TIGR01977">
    <property type="entry name" value="am_tr_V_EF2568"/>
    <property type="match status" value="1"/>
</dbReference>
<dbReference type="GO" id="GO:0006534">
    <property type="term" value="P:cysteine metabolic process"/>
    <property type="evidence" value="ECO:0007669"/>
    <property type="project" value="InterPro"/>
</dbReference>
<keyword evidence="4 8" id="KW-0808">Transferase</keyword>
<evidence type="ECO:0000313" key="8">
    <source>
        <dbReference type="EMBL" id="OPX45878.1"/>
    </source>
</evidence>
<name>A0A1V4SPP7_RUMHU</name>